<dbReference type="Proteomes" id="UP001177003">
    <property type="component" value="Chromosome 8"/>
</dbReference>
<gene>
    <name evidence="2" type="ORF">LSALG_LOCUS34605</name>
</gene>
<protein>
    <recommendedName>
        <fullName evidence="1">DUF7074 domain-containing protein</fullName>
    </recommendedName>
</protein>
<proteinExistence type="predicted"/>
<feature type="domain" description="DUF7074" evidence="1">
    <location>
        <begin position="72"/>
        <end position="149"/>
    </location>
</feature>
<dbReference type="EMBL" id="OX465084">
    <property type="protein sequence ID" value="CAI9295680.1"/>
    <property type="molecule type" value="Genomic_DNA"/>
</dbReference>
<evidence type="ECO:0000313" key="3">
    <source>
        <dbReference type="Proteomes" id="UP001177003"/>
    </source>
</evidence>
<accession>A0AA35ZN05</accession>
<dbReference type="InterPro" id="IPR055502">
    <property type="entry name" value="DUF7074"/>
</dbReference>
<sequence length="255" mass="28929">MLTQVFHLGHPTLEQIGTLIPFSTSRAPDFTIPLHLICDYGDCDWVNCQCYCPMERTGPNSGSESVAVFSGVNCSDREVLMAIKKFNLKHFESIMFLDYQTPVNTSTPNECDVTWRFQNQKEKSWRRYRDLKRFKIEFTDSYTYKVSEQKDVIPVLMHIVPDKPHWEKDIGGVEPSANKLIEPISIELTAANHDFGEKIVDLVEAYTGRSSSTLAEAGSSKKLRGSGVASRKKVSRKQGLCFQVPINLLKCIWTV</sequence>
<reference evidence="2" key="1">
    <citation type="submission" date="2023-04" db="EMBL/GenBank/DDBJ databases">
        <authorList>
            <person name="Vijverberg K."/>
            <person name="Xiong W."/>
            <person name="Schranz E."/>
        </authorList>
    </citation>
    <scope>NUCLEOTIDE SEQUENCE</scope>
</reference>
<keyword evidence="3" id="KW-1185">Reference proteome</keyword>
<dbReference type="Pfam" id="PF23269">
    <property type="entry name" value="DUF7074"/>
    <property type="match status" value="1"/>
</dbReference>
<dbReference type="PANTHER" id="PTHR31469">
    <property type="entry name" value="OS07G0633600 PROTEIN"/>
    <property type="match status" value="1"/>
</dbReference>
<evidence type="ECO:0000313" key="2">
    <source>
        <dbReference type="EMBL" id="CAI9295680.1"/>
    </source>
</evidence>
<name>A0AA35ZN05_LACSI</name>
<evidence type="ECO:0000259" key="1">
    <source>
        <dbReference type="Pfam" id="PF23269"/>
    </source>
</evidence>
<organism evidence="2 3">
    <name type="scientific">Lactuca saligna</name>
    <name type="common">Willowleaf lettuce</name>
    <dbReference type="NCBI Taxonomy" id="75948"/>
    <lineage>
        <taxon>Eukaryota</taxon>
        <taxon>Viridiplantae</taxon>
        <taxon>Streptophyta</taxon>
        <taxon>Embryophyta</taxon>
        <taxon>Tracheophyta</taxon>
        <taxon>Spermatophyta</taxon>
        <taxon>Magnoliopsida</taxon>
        <taxon>eudicotyledons</taxon>
        <taxon>Gunneridae</taxon>
        <taxon>Pentapetalae</taxon>
        <taxon>asterids</taxon>
        <taxon>campanulids</taxon>
        <taxon>Asterales</taxon>
        <taxon>Asteraceae</taxon>
        <taxon>Cichorioideae</taxon>
        <taxon>Cichorieae</taxon>
        <taxon>Lactucinae</taxon>
        <taxon>Lactuca</taxon>
    </lineage>
</organism>
<dbReference type="PANTHER" id="PTHR31469:SF4">
    <property type="entry name" value="O-FUCOSYLTRANSFERASE FAMILY PROTEIN"/>
    <property type="match status" value="1"/>
</dbReference>
<dbReference type="GO" id="GO:0005794">
    <property type="term" value="C:Golgi apparatus"/>
    <property type="evidence" value="ECO:0007669"/>
    <property type="project" value="TreeGrafter"/>
</dbReference>
<dbReference type="AlphaFoldDB" id="A0AA35ZN05"/>